<feature type="transmembrane region" description="Helical" evidence="7">
    <location>
        <begin position="204"/>
        <end position="225"/>
    </location>
</feature>
<comment type="subcellular location">
    <subcellularLocation>
        <location evidence="1 7">Cell membrane</location>
        <topology evidence="1 7">Multi-pass membrane protein</topology>
    </subcellularLocation>
</comment>
<keyword evidence="3" id="KW-1003">Cell membrane</keyword>
<evidence type="ECO:0000256" key="5">
    <source>
        <dbReference type="ARBA" id="ARBA00022989"/>
    </source>
</evidence>
<dbReference type="GO" id="GO:0055085">
    <property type="term" value="P:transmembrane transport"/>
    <property type="evidence" value="ECO:0007669"/>
    <property type="project" value="InterPro"/>
</dbReference>
<feature type="transmembrane region" description="Helical" evidence="7">
    <location>
        <begin position="117"/>
        <end position="135"/>
    </location>
</feature>
<evidence type="ECO:0000313" key="10">
    <source>
        <dbReference type="Proteomes" id="UP000278804"/>
    </source>
</evidence>
<organism evidence="9 10">
    <name type="scientific">Erysipelothrix piscisicarius</name>
    <dbReference type="NCBI Taxonomy" id="2485784"/>
    <lineage>
        <taxon>Bacteria</taxon>
        <taxon>Bacillati</taxon>
        <taxon>Bacillota</taxon>
        <taxon>Erysipelotrichia</taxon>
        <taxon>Erysipelotrichales</taxon>
        <taxon>Erysipelotrichaceae</taxon>
        <taxon>Erysipelothrix</taxon>
    </lineage>
</organism>
<sequence>MNEKSEFSPNLKIVLTKIFKILATIFIVFMAIITLFPFVYMILASLMTYQEATSIPPTLIPSAPQFHNFVEVFQTAPFVRYFFNTVVVAGISTLGILITSTLAAFALVKLEFKHKGLIILVMVSLLMVPYESTVFTNYQTIARLGLLNTYTALIVPSLASVFYIFYLKGYLTSIPISYYKAAKIDGCTDLEFIRKIMIPLSKPALVTIGILSFISHWNSFLWPLLVTNDSSMRLLNNGLSAFATESGTDVHLQMAAATLTIIPVLIIYFIFRNQIIKGVSKSGLKG</sequence>
<dbReference type="PANTHER" id="PTHR43744:SF12">
    <property type="entry name" value="ABC TRANSPORTER PERMEASE PROTEIN MG189-RELATED"/>
    <property type="match status" value="1"/>
</dbReference>
<dbReference type="GO" id="GO:0005886">
    <property type="term" value="C:plasma membrane"/>
    <property type="evidence" value="ECO:0007669"/>
    <property type="project" value="UniProtKB-SubCell"/>
</dbReference>
<feature type="domain" description="ABC transmembrane type-1" evidence="8">
    <location>
        <begin position="82"/>
        <end position="271"/>
    </location>
</feature>
<dbReference type="PROSITE" id="PS50928">
    <property type="entry name" value="ABC_TM1"/>
    <property type="match status" value="1"/>
</dbReference>
<proteinExistence type="inferred from homology"/>
<comment type="similarity">
    <text evidence="7">Belongs to the binding-protein-dependent transport system permease family.</text>
</comment>
<keyword evidence="10" id="KW-1185">Reference proteome</keyword>
<keyword evidence="4 7" id="KW-0812">Transmembrane</keyword>
<evidence type="ECO:0000256" key="1">
    <source>
        <dbReference type="ARBA" id="ARBA00004651"/>
    </source>
</evidence>
<feature type="transmembrane region" description="Helical" evidence="7">
    <location>
        <begin position="21"/>
        <end position="43"/>
    </location>
</feature>
<evidence type="ECO:0000259" key="8">
    <source>
        <dbReference type="PROSITE" id="PS50928"/>
    </source>
</evidence>
<dbReference type="EMBL" id="CP034234">
    <property type="protein sequence ID" value="AZK44646.1"/>
    <property type="molecule type" value="Genomic_DNA"/>
</dbReference>
<gene>
    <name evidence="9" type="ORF">EEI45_07845</name>
</gene>
<evidence type="ECO:0000256" key="2">
    <source>
        <dbReference type="ARBA" id="ARBA00022448"/>
    </source>
</evidence>
<protein>
    <submittedName>
        <fullName evidence="9">Carbohydrate ABC transporter permease</fullName>
    </submittedName>
</protein>
<name>A0A3S8RNX1_9FIRM</name>
<keyword evidence="5 7" id="KW-1133">Transmembrane helix</keyword>
<dbReference type="PANTHER" id="PTHR43744">
    <property type="entry name" value="ABC TRANSPORTER PERMEASE PROTEIN MG189-RELATED-RELATED"/>
    <property type="match status" value="1"/>
</dbReference>
<keyword evidence="2 7" id="KW-0813">Transport</keyword>
<dbReference type="CDD" id="cd06261">
    <property type="entry name" value="TM_PBP2"/>
    <property type="match status" value="1"/>
</dbReference>
<dbReference type="Pfam" id="PF00528">
    <property type="entry name" value="BPD_transp_1"/>
    <property type="match status" value="1"/>
</dbReference>
<dbReference type="SUPFAM" id="SSF161098">
    <property type="entry name" value="MetI-like"/>
    <property type="match status" value="1"/>
</dbReference>
<accession>A0A3S8RNX1</accession>
<feature type="transmembrane region" description="Helical" evidence="7">
    <location>
        <begin position="81"/>
        <end position="105"/>
    </location>
</feature>
<dbReference type="InterPro" id="IPR035906">
    <property type="entry name" value="MetI-like_sf"/>
</dbReference>
<dbReference type="InterPro" id="IPR000515">
    <property type="entry name" value="MetI-like"/>
</dbReference>
<dbReference type="RefSeq" id="WP_125164803.1">
    <property type="nucleotide sequence ID" value="NZ_CP034234.1"/>
</dbReference>
<feature type="transmembrane region" description="Helical" evidence="7">
    <location>
        <begin position="250"/>
        <end position="271"/>
    </location>
</feature>
<dbReference type="AlphaFoldDB" id="A0A3S8RNX1"/>
<evidence type="ECO:0000256" key="7">
    <source>
        <dbReference type="RuleBase" id="RU363032"/>
    </source>
</evidence>
<dbReference type="KEGG" id="eri:EEI45_07845"/>
<dbReference type="Gene3D" id="1.10.3720.10">
    <property type="entry name" value="MetI-like"/>
    <property type="match status" value="1"/>
</dbReference>
<feature type="transmembrane region" description="Helical" evidence="7">
    <location>
        <begin position="147"/>
        <end position="167"/>
    </location>
</feature>
<evidence type="ECO:0000256" key="3">
    <source>
        <dbReference type="ARBA" id="ARBA00022475"/>
    </source>
</evidence>
<evidence type="ECO:0000256" key="6">
    <source>
        <dbReference type="ARBA" id="ARBA00023136"/>
    </source>
</evidence>
<reference evidence="9 10" key="1">
    <citation type="journal article" date="2020" name="Int. J. Syst. Evol. Microbiol.">
        <title>Description of Erysipelothrix piscisicarius sp. nov., an emergent fish pathogen, and assessment of virulence using a tiger barb (Puntigrus tetrazona) infection model.</title>
        <authorList>
            <person name="Pomaranski E.K."/>
            <person name="Griffin M.J."/>
            <person name="Camus A.C."/>
            <person name="Armwood A.R."/>
            <person name="Shelley J."/>
            <person name="Waldbieser G.C."/>
            <person name="LaFrentz B.R."/>
            <person name="Garcia J.C."/>
            <person name="Yanong R."/>
            <person name="Soto E."/>
        </authorList>
    </citation>
    <scope>NUCLEOTIDE SEQUENCE [LARGE SCALE GENOMIC DNA]</scope>
    <source>
        <strain evidence="9 10">15TAL0474</strain>
    </source>
</reference>
<keyword evidence="6 7" id="KW-0472">Membrane</keyword>
<dbReference type="Proteomes" id="UP000278804">
    <property type="component" value="Chromosome"/>
</dbReference>
<evidence type="ECO:0000313" key="9">
    <source>
        <dbReference type="EMBL" id="AZK44646.1"/>
    </source>
</evidence>
<evidence type="ECO:0000256" key="4">
    <source>
        <dbReference type="ARBA" id="ARBA00022692"/>
    </source>
</evidence>